<evidence type="ECO:0000313" key="1">
    <source>
        <dbReference type="EMBL" id="MDT8999150.1"/>
    </source>
</evidence>
<comment type="caution">
    <text evidence="1">The sequence shown here is derived from an EMBL/GenBank/DDBJ whole genome shotgun (WGS) entry which is preliminary data.</text>
</comment>
<sequence>MSCACDPERCATPIAIAAGLALLPRSPGGFAQWRRHLLAAIGREPGLSHWRAREPGDLGLMLVEMSAYVLDVTSFYDELVANESYLGTASLPDARRRHVALLGHLPRPAMGSAAWLAAEADGTRLLSLPAGSAVRSGAFKSPAGAEQPQVFETEADALIEPRVNRLAVARVPASSLPSPFDHIQVRAGSVRARADMPLVVDMNGTLAATRLASQQPLHLRSRQAASRLSFAGTLTPPAGASYATTRLLTPGARCGAWKLTPGTGELAVLDSSSVSLDARVAIHIGDIVALSVGSSTVARRVSGVSETAYTLLGPLTSDIKDAANAIKGHLTSPAIQLLVTRLSFDAALPFAASDAAHLSLHYAMVEAATPQAPLADTLTQADNAPLPDCFDAPRTPVSQVLLTDVHGEAVSAHGVLDTAAQRFTPDASPPWGRELTAPVNLYGNVIAVTRGETVHGEVLGIGDGAQALQSFRLKKKPLTYLSAGNAAGRRSTLSVWVGQVRWQEVESFYGVASDARVYTVRHNDAGETDIQFGGGARLPTGARVLANYRWGAGAAVPPADSIKQLAKPIPGLRRLFNAVPAYGGADAESPAELAVRGPQSALLLGRAISLADFEAAAAQQNGVRAARASWRWDAQGLGPAVIVAVIADPGVVPTVQAALRALAEDGAPLSVQAASAQSARLDVDVSIAADQDPDAVITAIAAALWAPVGLPGSGGLLRAERLGPDGVLFASAVVACVMAVPGVTGLNALRLDASDFTDIGRRPAAGAYFAFEAGGVYINGRAA</sequence>
<dbReference type="RefSeq" id="WP_315649640.1">
    <property type="nucleotide sequence ID" value="NZ_JAVXZY010000002.1"/>
</dbReference>
<gene>
    <name evidence="1" type="ORF">RQP53_07705</name>
</gene>
<evidence type="ECO:0000313" key="2">
    <source>
        <dbReference type="Proteomes" id="UP001246372"/>
    </source>
</evidence>
<dbReference type="Proteomes" id="UP001246372">
    <property type="component" value="Unassembled WGS sequence"/>
</dbReference>
<accession>A0ABU3PAA5</accession>
<proteinExistence type="predicted"/>
<reference evidence="1" key="1">
    <citation type="submission" date="2023-09" db="EMBL/GenBank/DDBJ databases">
        <title>Paucibacter sp. APW11 Genome sequencing and assembly.</title>
        <authorList>
            <person name="Kim I."/>
        </authorList>
    </citation>
    <scope>NUCLEOTIDE SEQUENCE</scope>
    <source>
        <strain evidence="1">APW11</strain>
    </source>
</reference>
<dbReference type="EMBL" id="JAVXZY010000002">
    <property type="protein sequence ID" value="MDT8999150.1"/>
    <property type="molecule type" value="Genomic_DNA"/>
</dbReference>
<keyword evidence="2" id="KW-1185">Reference proteome</keyword>
<name>A0ABU3PAA5_9BURK</name>
<organism evidence="1 2">
    <name type="scientific">Roseateles aquae</name>
    <dbReference type="NCBI Taxonomy" id="3077235"/>
    <lineage>
        <taxon>Bacteria</taxon>
        <taxon>Pseudomonadati</taxon>
        <taxon>Pseudomonadota</taxon>
        <taxon>Betaproteobacteria</taxon>
        <taxon>Burkholderiales</taxon>
        <taxon>Sphaerotilaceae</taxon>
        <taxon>Roseateles</taxon>
    </lineage>
</organism>
<protein>
    <submittedName>
        <fullName evidence="1">Baseplate J/gp47 family protein</fullName>
    </submittedName>
</protein>